<evidence type="ECO:0000313" key="2">
    <source>
        <dbReference type="Proteomes" id="UP001157974"/>
    </source>
</evidence>
<reference evidence="1 2" key="1">
    <citation type="journal article" date="2023" name="Nat. Commun.">
        <title>Origin of minicircular mitochondrial genomes in red algae.</title>
        <authorList>
            <person name="Lee Y."/>
            <person name="Cho C.H."/>
            <person name="Lee Y.M."/>
            <person name="Park S.I."/>
            <person name="Yang J.H."/>
            <person name="West J.A."/>
            <person name="Bhattacharya D."/>
            <person name="Yoon H.S."/>
        </authorList>
    </citation>
    <scope>NUCLEOTIDE SEQUENCE [LARGE SCALE GENOMIC DNA]</scope>
    <source>
        <strain evidence="1 2">CCMP1338</strain>
        <tissue evidence="1">Whole cell</tissue>
    </source>
</reference>
<proteinExistence type="predicted"/>
<dbReference type="EMBL" id="JAMWBK010000002">
    <property type="protein sequence ID" value="KAJ8908083.1"/>
    <property type="molecule type" value="Genomic_DNA"/>
</dbReference>
<dbReference type="Gene3D" id="3.60.20.40">
    <property type="match status" value="1"/>
</dbReference>
<dbReference type="PANTHER" id="PTHR43881">
    <property type="entry name" value="GAMMA-GLUTAMYLTRANSPEPTIDASE (AFU_ORTHOLOGUE AFUA_4G13580)"/>
    <property type="match status" value="1"/>
</dbReference>
<dbReference type="PRINTS" id="PR01210">
    <property type="entry name" value="GGTRANSPTASE"/>
</dbReference>
<dbReference type="SUPFAM" id="SSF56235">
    <property type="entry name" value="N-terminal nucleophile aminohydrolases (Ntn hydrolases)"/>
    <property type="match status" value="1"/>
</dbReference>
<sequence length="544" mass="57776">MLPCWTVCTSKMDFRSRRSAVMGNKGVVASTQPLASAAGARILQQGGNAADAAVSMAAALAVTEPGSTGIGGDAFALYYDAKTRKVSAVLGNGAAPMNAPVPEEIRRRGPESVTVPGAAAAWVDIVDSFGTMEMEEILKPAISLAEDGFPVAPVTAYYWKDSETLLRETNAKAFLVDGERAPRAGEVFKNPDLGQVLRNVASDLKKGFYSGRTAAAILDAVNSRGGHMCTEDLEEHQTEFADPISTSYRGVDVYEVPPPTHGIAALMAMNIAENFDLVSEASGVHNSGPHLHKLVESMRLAFADAKAFVADPRTGEVPVDILLAKDYAKERSEQIQDKALEHANAGDLSAFKHPDTVYFCVVDADGNACSMINSVFFAFGTAIVPDGCGFTLHNRGSNFRCDSSHPNAFQAGKRPYHTIIPAMATKNGELFAAFGITGGFNQPQAQLQVLSNLVDWGMDAQQALDAPRFLSGDAFEGTGRQLSLEDGIAEETVEYLRSRGHDTIKVGGSGRVIFGRGQVVVYDPKTNVAVGGTDPRADGIVIAI</sequence>
<dbReference type="Proteomes" id="UP001157974">
    <property type="component" value="Unassembled WGS sequence"/>
</dbReference>
<name>A0AAV8V2H8_9RHOD</name>
<dbReference type="InterPro" id="IPR029055">
    <property type="entry name" value="Ntn_hydrolases_N"/>
</dbReference>
<organism evidence="1 2">
    <name type="scientific">Rhodosorus marinus</name>
    <dbReference type="NCBI Taxonomy" id="101924"/>
    <lineage>
        <taxon>Eukaryota</taxon>
        <taxon>Rhodophyta</taxon>
        <taxon>Stylonematophyceae</taxon>
        <taxon>Stylonematales</taxon>
        <taxon>Stylonemataceae</taxon>
        <taxon>Rhodosorus</taxon>
    </lineage>
</organism>
<gene>
    <name evidence="1" type="ORF">NDN08_008178</name>
</gene>
<accession>A0AAV8V2H8</accession>
<dbReference type="Gene3D" id="1.10.246.230">
    <property type="match status" value="1"/>
</dbReference>
<protein>
    <recommendedName>
        <fullName evidence="3">Gamma-glutamyltransferase</fullName>
    </recommendedName>
</protein>
<dbReference type="Pfam" id="PF01019">
    <property type="entry name" value="G_glu_transpept"/>
    <property type="match status" value="1"/>
</dbReference>
<dbReference type="PANTHER" id="PTHR43881:SF1">
    <property type="entry name" value="GAMMA-GLUTAMYLTRANSPEPTIDASE (AFU_ORTHOLOGUE AFUA_4G13580)"/>
    <property type="match status" value="1"/>
</dbReference>
<evidence type="ECO:0008006" key="3">
    <source>
        <dbReference type="Google" id="ProtNLM"/>
    </source>
</evidence>
<dbReference type="InterPro" id="IPR043137">
    <property type="entry name" value="GGT_ssub_C"/>
</dbReference>
<keyword evidence="2" id="KW-1185">Reference proteome</keyword>
<dbReference type="AlphaFoldDB" id="A0AAV8V2H8"/>
<dbReference type="InterPro" id="IPR052896">
    <property type="entry name" value="GGT-like_enzyme"/>
</dbReference>
<comment type="caution">
    <text evidence="1">The sequence shown here is derived from an EMBL/GenBank/DDBJ whole genome shotgun (WGS) entry which is preliminary data.</text>
</comment>
<evidence type="ECO:0000313" key="1">
    <source>
        <dbReference type="EMBL" id="KAJ8908083.1"/>
    </source>
</evidence>